<evidence type="ECO:0000256" key="1">
    <source>
        <dbReference type="ARBA" id="ARBA00008950"/>
    </source>
</evidence>
<dbReference type="Gene3D" id="3.60.21.10">
    <property type="match status" value="1"/>
</dbReference>
<evidence type="ECO:0000259" key="3">
    <source>
        <dbReference type="Pfam" id="PF12850"/>
    </source>
</evidence>
<protein>
    <recommendedName>
        <fullName evidence="2">Phosphoesterase</fullName>
        <ecNumber evidence="2">3.1.4.-</ecNumber>
    </recommendedName>
</protein>
<sequence length="169" mass="18692">MIFRIGVVADTHMPRMAKQLPSRLTEELSACDLIIHAGDWSHPDVFQALSMLAPVEGVIGNADPEELKQQLGLTKVIEVQGVVIGIVHGHGSKGTTEQRALQAFKNMDNIQCIIYGHSHIPVLREERGILLMNPGSPTDKRRQPQYSWGILEIEEGVLSGRLVFHGDKN</sequence>
<feature type="domain" description="Calcineurin-like phosphoesterase" evidence="3">
    <location>
        <begin position="4"/>
        <end position="155"/>
    </location>
</feature>
<evidence type="ECO:0000256" key="2">
    <source>
        <dbReference type="RuleBase" id="RU362039"/>
    </source>
</evidence>
<evidence type="ECO:0000313" key="4">
    <source>
        <dbReference type="EMBL" id="QCT03085.1"/>
    </source>
</evidence>
<gene>
    <name evidence="4" type="ORF">E6C60_2373</name>
</gene>
<evidence type="ECO:0000313" key="5">
    <source>
        <dbReference type="Proteomes" id="UP000300879"/>
    </source>
</evidence>
<reference evidence="4 5" key="1">
    <citation type="submission" date="2019-05" db="EMBL/GenBank/DDBJ databases">
        <authorList>
            <person name="Chen C."/>
        </authorList>
    </citation>
    <scope>NUCLEOTIDE SEQUENCE [LARGE SCALE GENOMIC DNA]</scope>
    <source>
        <strain evidence="4 5">HB172198</strain>
    </source>
</reference>
<dbReference type="InterPro" id="IPR000979">
    <property type="entry name" value="Phosphodiesterase_MJ0936/Vps29"/>
</dbReference>
<dbReference type="AlphaFoldDB" id="A0A4P8XLB5"/>
<name>A0A4P8XLB5_9BACL</name>
<dbReference type="InterPro" id="IPR024654">
    <property type="entry name" value="Calcineurin-like_PHP_lpxH"/>
</dbReference>
<dbReference type="KEGG" id="palo:E6C60_2373"/>
<keyword evidence="2" id="KW-0479">Metal-binding</keyword>
<dbReference type="GO" id="GO:0016787">
    <property type="term" value="F:hydrolase activity"/>
    <property type="evidence" value="ECO:0007669"/>
    <property type="project" value="UniProtKB-UniRule"/>
</dbReference>
<dbReference type="GO" id="GO:0046872">
    <property type="term" value="F:metal ion binding"/>
    <property type="evidence" value="ECO:0007669"/>
    <property type="project" value="UniProtKB-KW"/>
</dbReference>
<accession>A0A4P8XLB5</accession>
<dbReference type="Proteomes" id="UP000300879">
    <property type="component" value="Chromosome"/>
</dbReference>
<organism evidence="4 5">
    <name type="scientific">Paenibacillus algicola</name>
    <dbReference type="NCBI Taxonomy" id="2565926"/>
    <lineage>
        <taxon>Bacteria</taxon>
        <taxon>Bacillati</taxon>
        <taxon>Bacillota</taxon>
        <taxon>Bacilli</taxon>
        <taxon>Bacillales</taxon>
        <taxon>Paenibacillaceae</taxon>
        <taxon>Paenibacillus</taxon>
    </lineage>
</organism>
<dbReference type="EC" id="3.1.4.-" evidence="2"/>
<keyword evidence="5" id="KW-1185">Reference proteome</keyword>
<dbReference type="Pfam" id="PF12850">
    <property type="entry name" value="Metallophos_2"/>
    <property type="match status" value="1"/>
</dbReference>
<dbReference type="NCBIfam" id="TIGR00040">
    <property type="entry name" value="yfcE"/>
    <property type="match status" value="1"/>
</dbReference>
<dbReference type="SUPFAM" id="SSF56300">
    <property type="entry name" value="Metallo-dependent phosphatases"/>
    <property type="match status" value="1"/>
</dbReference>
<comment type="cofactor">
    <cofactor evidence="2">
        <name>a divalent metal cation</name>
        <dbReference type="ChEBI" id="CHEBI:60240"/>
    </cofactor>
</comment>
<dbReference type="PANTHER" id="PTHR11124">
    <property type="entry name" value="VACUOLAR SORTING PROTEIN VPS29"/>
    <property type="match status" value="1"/>
</dbReference>
<dbReference type="EMBL" id="CP040396">
    <property type="protein sequence ID" value="QCT03085.1"/>
    <property type="molecule type" value="Genomic_DNA"/>
</dbReference>
<comment type="similarity">
    <text evidence="1 2">Belongs to the metallophosphoesterase superfamily. YfcE family.</text>
</comment>
<dbReference type="InterPro" id="IPR029052">
    <property type="entry name" value="Metallo-depent_PP-like"/>
</dbReference>
<proteinExistence type="inferred from homology"/>
<dbReference type="RefSeq" id="WP_233280989.1">
    <property type="nucleotide sequence ID" value="NZ_CP040396.1"/>
</dbReference>